<dbReference type="GO" id="GO:0030170">
    <property type="term" value="F:pyridoxal phosphate binding"/>
    <property type="evidence" value="ECO:0007669"/>
    <property type="project" value="InterPro"/>
</dbReference>
<evidence type="ECO:0000259" key="4">
    <source>
        <dbReference type="Pfam" id="PF01926"/>
    </source>
</evidence>
<dbReference type="Gene3D" id="3.40.640.10">
    <property type="entry name" value="Type I PLP-dependent aspartate aminotransferase-like (Major domain)"/>
    <property type="match status" value="1"/>
</dbReference>
<sequence length="1469" mass="169211">MISASITASSTNTEFSHVFHRRLDREPLHAVRAEGNYIYLKDGRKLLDGGVSAAVTSIGYGDQRVIAGIVDQLQTVAFAHSGTFTSMAAEELADELTKDSGMKMALFVSGGSEAVESAIKLVRQYHLETMQPQRVNFIARQQSYHGNSLGALSLGNHKSRRAPFLPLFPVNFYHVSPCFAYRYKLTNESDEAYVKRLGDELEAKFQELNPNTVAAVFAETIVGATSGCTPAVSGYFKTMREVCDRHGALFVLDEIMCGMGRTGKMHAWQWEGLTSPPDIQLNGKGLAGGYAPLAAVLISDKVANVFFNGSRAFINGYTYQLHAVGCRAALEVLKVMKDESLVEQCNQRGLFLEKTLKMQLDDHPHVGDIRGRGLFWSVEFVKNKQTKEMYPSNVSFVDTIAKECILRGVALYPGSKGTFDGTTGDHIVIAPPFTITEQEIILLVDTLKVTIILKIIEQKTSTPITLTAILQVKSNRSVYVSVKSETMNEIWRSSSTLNLYKTPDGYPIERKVINASGRLGSLYDASTDNLIDSHSVQIVESKVPRTRCICRVFSGDSSRDLNSFLKDIDFDDAIRQSICLQMVTPRGISRFIEYNYSVNENTRFLHYSYRARKEWLEVIAHKTDRIVASPPTSTEATHMITKIVWGFEILCIIQIPKNHSVDLIDQLLYKICAQLNNNRITITNKSNNLYLTNQLQNITVYGSETCIDRSNMSLLTILNRITNWQKDSNNHQPLVYTMQPLRWLYNGSQFHVPCSFPRPDNSHTAQIEIVIHRINRQMKNLKEIFENLPINMSSTTLDQCSKTFQQKHRFMLDSYDHLQGRLRLALADIRRHRLESLALDDILGDQRYECLCDFEIKKFLRQVQQLLNKSIFIEKLKNDEIEYLNALDIHSNQEVSSTIVDIDVILKRTYSLEKENFILWYSSDRLKREEENRYQHIYQELTRERQHLEQRIKIVYIDFTDVTERLEDFIFLRSPLVEVYTNDRDPTKDTVRILSPSKETFPKLKPIEMNVLLLGETSVEKSTFINYLKFESFYQSVTQQCQSYVFDLNHGLRLRFIDIPGIDDIRRNNQDVKSVDNILNYINNFSHLNAICLFLKPNTSELNAFFRFCVKPLLTYLIPNASDNIIFCFTHTRATFSTQDHTDRLLRKMLDDEQLYNISVTKENTFYFDNESFLNVDEYQRQEYINSRDASVAESVRLLTYIEQCKSLNLEALLSLHRAALDISMLARPLMETMRLIIYNWKLSEANLLISHMVLNSYPIDNDICTNCAEMKFVELGPFLLTQYQSTLLNSNENQHLRCLTNKKHVLIESTVTYEFVPLPAGLKKERWQSSFYNFLFKCDRLLHFLRQQELSNQDDPFQPILERYLEEEEQISQMCDLNYDMNQRVREVLESIKQMRQENSQKLSQLNESLSLNQVYQIINELITIPTVKKQIDSIKTSRRLKMAKQECIIPKDSINNIIFASFIDSHR</sequence>
<dbReference type="PANTHER" id="PTHR43094:SF1">
    <property type="entry name" value="AMINOTRANSFERASE CLASS-III"/>
    <property type="match status" value="1"/>
</dbReference>
<dbReference type="InterPro" id="IPR005814">
    <property type="entry name" value="Aminotrans_3"/>
</dbReference>
<reference evidence="5" key="1">
    <citation type="submission" date="2021-02" db="EMBL/GenBank/DDBJ databases">
        <authorList>
            <person name="Nowell W R."/>
        </authorList>
    </citation>
    <scope>NUCLEOTIDE SEQUENCE</scope>
</reference>
<organism evidence="5 6">
    <name type="scientific">Rotaria magnacalcarata</name>
    <dbReference type="NCBI Taxonomy" id="392030"/>
    <lineage>
        <taxon>Eukaryota</taxon>
        <taxon>Metazoa</taxon>
        <taxon>Spiralia</taxon>
        <taxon>Gnathifera</taxon>
        <taxon>Rotifera</taxon>
        <taxon>Eurotatoria</taxon>
        <taxon>Bdelloidea</taxon>
        <taxon>Philodinida</taxon>
        <taxon>Philodinidae</taxon>
        <taxon>Rotaria</taxon>
    </lineage>
</organism>
<dbReference type="InterPro" id="IPR015421">
    <property type="entry name" value="PyrdxlP-dep_Trfase_major"/>
</dbReference>
<keyword evidence="3" id="KW-0175">Coiled coil</keyword>
<evidence type="ECO:0000256" key="2">
    <source>
        <dbReference type="ARBA" id="ARBA00022898"/>
    </source>
</evidence>
<accession>A0A819BR66</accession>
<evidence type="ECO:0000313" key="6">
    <source>
        <dbReference type="Proteomes" id="UP000663842"/>
    </source>
</evidence>
<dbReference type="SUPFAM" id="SSF53383">
    <property type="entry name" value="PLP-dependent transferases"/>
    <property type="match status" value="1"/>
</dbReference>
<protein>
    <recommendedName>
        <fullName evidence="4">G domain-containing protein</fullName>
    </recommendedName>
</protein>
<dbReference type="SUPFAM" id="SSF52540">
    <property type="entry name" value="P-loop containing nucleoside triphosphate hydrolases"/>
    <property type="match status" value="1"/>
</dbReference>
<dbReference type="NCBIfam" id="NF005685">
    <property type="entry name" value="PRK07483.1"/>
    <property type="match status" value="1"/>
</dbReference>
<evidence type="ECO:0000256" key="3">
    <source>
        <dbReference type="SAM" id="Coils"/>
    </source>
</evidence>
<gene>
    <name evidence="5" type="ORF">UXM345_LOCUS5106</name>
</gene>
<dbReference type="Pfam" id="PF01926">
    <property type="entry name" value="MMR_HSR1"/>
    <property type="match status" value="1"/>
</dbReference>
<dbReference type="Proteomes" id="UP000663842">
    <property type="component" value="Unassembled WGS sequence"/>
</dbReference>
<dbReference type="GO" id="GO:0008483">
    <property type="term" value="F:transaminase activity"/>
    <property type="evidence" value="ECO:0007669"/>
    <property type="project" value="InterPro"/>
</dbReference>
<dbReference type="InterPro" id="IPR015424">
    <property type="entry name" value="PyrdxlP-dep_Trfase"/>
</dbReference>
<evidence type="ECO:0000256" key="1">
    <source>
        <dbReference type="ARBA" id="ARBA00008954"/>
    </source>
</evidence>
<dbReference type="Pfam" id="PF00202">
    <property type="entry name" value="Aminotran_3"/>
    <property type="match status" value="1"/>
</dbReference>
<dbReference type="PANTHER" id="PTHR43094">
    <property type="entry name" value="AMINOTRANSFERASE"/>
    <property type="match status" value="1"/>
</dbReference>
<dbReference type="GO" id="GO:0005829">
    <property type="term" value="C:cytosol"/>
    <property type="evidence" value="ECO:0007669"/>
    <property type="project" value="TreeGrafter"/>
</dbReference>
<dbReference type="GO" id="GO:0005525">
    <property type="term" value="F:GTP binding"/>
    <property type="evidence" value="ECO:0007669"/>
    <property type="project" value="InterPro"/>
</dbReference>
<dbReference type="CDD" id="cd00610">
    <property type="entry name" value="OAT_like"/>
    <property type="match status" value="1"/>
</dbReference>
<dbReference type="Gene3D" id="3.40.50.300">
    <property type="entry name" value="P-loop containing nucleotide triphosphate hydrolases"/>
    <property type="match status" value="1"/>
</dbReference>
<name>A0A819BR66_9BILA</name>
<dbReference type="Gene3D" id="3.90.1150.10">
    <property type="entry name" value="Aspartate Aminotransferase, domain 1"/>
    <property type="match status" value="1"/>
</dbReference>
<feature type="domain" description="G" evidence="4">
    <location>
        <begin position="1011"/>
        <end position="1084"/>
    </location>
</feature>
<dbReference type="CDD" id="cd00882">
    <property type="entry name" value="Ras_like_GTPase"/>
    <property type="match status" value="1"/>
</dbReference>
<evidence type="ECO:0000313" key="5">
    <source>
        <dbReference type="EMBL" id="CAF3806213.1"/>
    </source>
</evidence>
<comment type="caution">
    <text evidence="5">The sequence shown here is derived from an EMBL/GenBank/DDBJ whole genome shotgun (WGS) entry which is preliminary data.</text>
</comment>
<proteinExistence type="inferred from homology"/>
<dbReference type="EMBL" id="CAJOBF010000369">
    <property type="protein sequence ID" value="CAF3806213.1"/>
    <property type="molecule type" value="Genomic_DNA"/>
</dbReference>
<feature type="coiled-coil region" evidence="3">
    <location>
        <begin position="931"/>
        <end position="958"/>
    </location>
</feature>
<dbReference type="InterPro" id="IPR015422">
    <property type="entry name" value="PyrdxlP-dep_Trfase_small"/>
</dbReference>
<comment type="similarity">
    <text evidence="1">Belongs to the class-III pyridoxal-phosphate-dependent aminotransferase family.</text>
</comment>
<dbReference type="InterPro" id="IPR006073">
    <property type="entry name" value="GTP-bd"/>
</dbReference>
<keyword evidence="2" id="KW-0663">Pyridoxal phosphate</keyword>
<dbReference type="InterPro" id="IPR027417">
    <property type="entry name" value="P-loop_NTPase"/>
</dbReference>